<dbReference type="STRING" id="246200.SPO0952"/>
<organism evidence="2 3">
    <name type="scientific">Ruegeria pomeroyi (strain ATCC 700808 / DSM 15171 / DSS-3)</name>
    <name type="common">Silicibacter pomeroyi</name>
    <dbReference type="NCBI Taxonomy" id="246200"/>
    <lineage>
        <taxon>Bacteria</taxon>
        <taxon>Pseudomonadati</taxon>
        <taxon>Pseudomonadota</taxon>
        <taxon>Alphaproteobacteria</taxon>
        <taxon>Rhodobacterales</taxon>
        <taxon>Roseobacteraceae</taxon>
        <taxon>Ruegeria</taxon>
    </lineage>
</organism>
<dbReference type="PaxDb" id="246200-SPO0952"/>
<dbReference type="Proteomes" id="UP000001023">
    <property type="component" value="Chromosome"/>
</dbReference>
<feature type="region of interest" description="Disordered" evidence="1">
    <location>
        <begin position="240"/>
        <end position="270"/>
    </location>
</feature>
<dbReference type="KEGG" id="sil:SPO0952"/>
<proteinExistence type="predicted"/>
<evidence type="ECO:0000256" key="1">
    <source>
        <dbReference type="SAM" id="MobiDB-lite"/>
    </source>
</evidence>
<name>Q5LUV0_RUEPO</name>
<reference evidence="2 3" key="1">
    <citation type="journal article" date="2004" name="Nature">
        <title>Genome sequence of Silicibacter pomeroyi reveals adaptations to the marine environment.</title>
        <authorList>
            <person name="Moran M.A."/>
            <person name="Buchan A."/>
            <person name="Gonzalez J.M."/>
            <person name="Heidelberg J.F."/>
            <person name="Whitman W.B."/>
            <person name="Kiene R.P."/>
            <person name="Henriksen J.R."/>
            <person name="King G.M."/>
            <person name="Belas R."/>
            <person name="Fuqua C."/>
            <person name="Brinkac L."/>
            <person name="Lewis M."/>
            <person name="Johri S."/>
            <person name="Weaver B."/>
            <person name="Pai G."/>
            <person name="Eisen J.A."/>
            <person name="Rahe E."/>
            <person name="Sheldon W.M."/>
            <person name="Ye W."/>
            <person name="Miller T.R."/>
            <person name="Carlton J."/>
            <person name="Rasko D.A."/>
            <person name="Paulsen I.T."/>
            <person name="Ren Q."/>
            <person name="Daugherty S.C."/>
            <person name="Deboy R.T."/>
            <person name="Dodson R.J."/>
            <person name="Durkin A.S."/>
            <person name="Madupu R."/>
            <person name="Nelson W.C."/>
            <person name="Sullivan S.A."/>
            <person name="Rosovitz M.J."/>
            <person name="Haft D.H."/>
            <person name="Selengut J."/>
            <person name="Ward N."/>
        </authorList>
    </citation>
    <scope>NUCLEOTIDE SEQUENCE [LARGE SCALE GENOMIC DNA]</scope>
    <source>
        <strain evidence="3">ATCC 700808 / DSM 15171 / DSS-3</strain>
    </source>
</reference>
<accession>Q5LUV0</accession>
<evidence type="ECO:0000313" key="2">
    <source>
        <dbReference type="EMBL" id="AAV94257.1"/>
    </source>
</evidence>
<dbReference type="EMBL" id="CP000031">
    <property type="protein sequence ID" value="AAV94257.1"/>
    <property type="molecule type" value="Genomic_DNA"/>
</dbReference>
<dbReference type="HOGENOM" id="CLU_573502_0_0_5"/>
<keyword evidence="3" id="KW-1185">Reference proteome</keyword>
<feature type="compositionally biased region" description="Basic and acidic residues" evidence="1">
    <location>
        <begin position="243"/>
        <end position="258"/>
    </location>
</feature>
<sequence>MRDHDRAVIGPQRLGQQGAVGLVLQAQLPDLERHLVRPRRRDVDAIARRGLLADRQAVRRGRGMRERGRELRADPEQRLVDAAAADAHGQAQCLGETVGLGIGAGIARGHRDRAVIGVAGVQLSGADLLPEIAGADRHIGGAYTDGGDPQPLLAAVRNHDGVLALHHLGGIQHKGLVMPVLVGDELVGYHLLPVDRNADVALAAGGVGVRHPGAGDGQSDIGRLGQLQREIGAAARLQVPEPGRGREPAVERHAEQRGTRGVGGVEGDGLRRHQLRTGILEQRRRGRALGKDAIAARAGGRGRHGPAKDRIREIRARIEQHAGKVLRHRHVHMVSPETLDQRRIVAPCHRDDRIGPAAQRRAARDFRLFRNEKTGPQQGAVRSCDLAHSGPSPGWVEGAKGPDSVWHFPKMPRIFGRPLAQLGFDSSLSWVRVSKSLASWRSRSWYFGSPETRLTMRPRLTPGRASSSRAQRITWV</sequence>
<evidence type="ECO:0000313" key="3">
    <source>
        <dbReference type="Proteomes" id="UP000001023"/>
    </source>
</evidence>
<reference evidence="2 3" key="2">
    <citation type="journal article" date="2014" name="Stand. Genomic Sci.">
        <title>An updated genome annotation for the model marine bacterium Ruegeria pomeroyi DSS-3.</title>
        <authorList>
            <person name="Rivers A.R."/>
            <person name="Smith C.B."/>
            <person name="Moran M.A."/>
        </authorList>
    </citation>
    <scope>GENOME REANNOTATION</scope>
    <source>
        <strain evidence="3">ATCC 700808 / DSM 15171 / DSS-3</strain>
    </source>
</reference>
<dbReference type="AlphaFoldDB" id="Q5LUV0"/>
<gene>
    <name evidence="2" type="ordered locus">SPO0952</name>
</gene>
<protein>
    <submittedName>
        <fullName evidence="2">Uncharacterized protein</fullName>
    </submittedName>
</protein>